<gene>
    <name evidence="2" type="ORF">KHLLAP_LOCUS3022</name>
</gene>
<dbReference type="AlphaFoldDB" id="A0AAI8VCN8"/>
<dbReference type="Proteomes" id="UP001295740">
    <property type="component" value="Unassembled WGS sequence"/>
</dbReference>
<evidence type="ECO:0000313" key="2">
    <source>
        <dbReference type="EMBL" id="CAJ2502554.1"/>
    </source>
</evidence>
<protein>
    <submittedName>
        <fullName evidence="2">Uu.00g099480.m01.CDS01</fullName>
    </submittedName>
</protein>
<sequence length="162" mass="17081">MSHEHIKHLQSHGRTTVSQMALETPTRDAQCVVELGTTWATRQSNDTSPARDSRQARLAAQARLRAPGSAGYGRSWPKPPTSSSTGSPASEQRPSSRPRPTAPSSAAYSRSAEPTPWESPSPPCAPDSGGHSNPTITLDFAFAQGFPGARCLCTSSARSAAP</sequence>
<keyword evidence="3" id="KW-1185">Reference proteome</keyword>
<feature type="compositionally biased region" description="Low complexity" evidence="1">
    <location>
        <begin position="81"/>
        <end position="112"/>
    </location>
</feature>
<organism evidence="2 3">
    <name type="scientific">Anthostomella pinea</name>
    <dbReference type="NCBI Taxonomy" id="933095"/>
    <lineage>
        <taxon>Eukaryota</taxon>
        <taxon>Fungi</taxon>
        <taxon>Dikarya</taxon>
        <taxon>Ascomycota</taxon>
        <taxon>Pezizomycotina</taxon>
        <taxon>Sordariomycetes</taxon>
        <taxon>Xylariomycetidae</taxon>
        <taxon>Xylariales</taxon>
        <taxon>Xylariaceae</taxon>
        <taxon>Anthostomella</taxon>
    </lineage>
</organism>
<feature type="region of interest" description="Disordered" evidence="1">
    <location>
        <begin position="38"/>
        <end position="136"/>
    </location>
</feature>
<name>A0AAI8VCN8_9PEZI</name>
<feature type="compositionally biased region" description="Polar residues" evidence="1">
    <location>
        <begin position="38"/>
        <end position="48"/>
    </location>
</feature>
<feature type="compositionally biased region" description="Low complexity" evidence="1">
    <location>
        <begin position="56"/>
        <end position="66"/>
    </location>
</feature>
<evidence type="ECO:0000313" key="3">
    <source>
        <dbReference type="Proteomes" id="UP001295740"/>
    </source>
</evidence>
<reference evidence="2" key="1">
    <citation type="submission" date="2023-10" db="EMBL/GenBank/DDBJ databases">
        <authorList>
            <person name="Hackl T."/>
        </authorList>
    </citation>
    <scope>NUCLEOTIDE SEQUENCE</scope>
</reference>
<evidence type="ECO:0000256" key="1">
    <source>
        <dbReference type="SAM" id="MobiDB-lite"/>
    </source>
</evidence>
<accession>A0AAI8VCN8</accession>
<proteinExistence type="predicted"/>
<dbReference type="EMBL" id="CAUWAG010000004">
    <property type="protein sequence ID" value="CAJ2502554.1"/>
    <property type="molecule type" value="Genomic_DNA"/>
</dbReference>
<comment type="caution">
    <text evidence="2">The sequence shown here is derived from an EMBL/GenBank/DDBJ whole genome shotgun (WGS) entry which is preliminary data.</text>
</comment>